<dbReference type="PANTHER" id="PTHR46056:SF12">
    <property type="entry name" value="LONG-CHAIN-ALCOHOL OXIDASE"/>
    <property type="match status" value="1"/>
</dbReference>
<feature type="transmembrane region" description="Helical" evidence="5">
    <location>
        <begin position="7"/>
        <end position="26"/>
    </location>
</feature>
<comment type="similarity">
    <text evidence="1">Belongs to the GMC oxidoreductase family.</text>
</comment>
<dbReference type="SUPFAM" id="SSF51905">
    <property type="entry name" value="FAD/NAD(P)-binding domain"/>
    <property type="match status" value="1"/>
</dbReference>
<dbReference type="PANTHER" id="PTHR46056">
    <property type="entry name" value="LONG-CHAIN-ALCOHOL OXIDASE"/>
    <property type="match status" value="1"/>
</dbReference>
<dbReference type="InterPro" id="IPR036188">
    <property type="entry name" value="FAD/NAD-bd_sf"/>
</dbReference>
<dbReference type="SUPFAM" id="SSF54373">
    <property type="entry name" value="FAD-linked reductases, C-terminal domain"/>
    <property type="match status" value="1"/>
</dbReference>
<keyword evidence="3" id="KW-0274">FAD</keyword>
<feature type="domain" description="Glucose-methanol-choline oxidoreductase N-terminal" evidence="6">
    <location>
        <begin position="232"/>
        <end position="343"/>
    </location>
</feature>
<dbReference type="GO" id="GO:0050660">
    <property type="term" value="F:flavin adenine dinucleotide binding"/>
    <property type="evidence" value="ECO:0007669"/>
    <property type="project" value="InterPro"/>
</dbReference>
<keyword evidence="5" id="KW-0472">Membrane</keyword>
<keyword evidence="9" id="KW-1185">Reference proteome</keyword>
<comment type="caution">
    <text evidence="8">The sequence shown here is derived from an EMBL/GenBank/DDBJ whole genome shotgun (WGS) entry which is preliminary data.</text>
</comment>
<evidence type="ECO:0000259" key="6">
    <source>
        <dbReference type="Pfam" id="PF00732"/>
    </source>
</evidence>
<evidence type="ECO:0000256" key="4">
    <source>
        <dbReference type="ARBA" id="ARBA00023002"/>
    </source>
</evidence>
<dbReference type="Pfam" id="PF05199">
    <property type="entry name" value="GMC_oxred_C"/>
    <property type="match status" value="1"/>
</dbReference>
<evidence type="ECO:0000313" key="8">
    <source>
        <dbReference type="EMBL" id="GGH47958.1"/>
    </source>
</evidence>
<keyword evidence="4" id="KW-0560">Oxidoreductase</keyword>
<dbReference type="Proteomes" id="UP000657592">
    <property type="component" value="Unassembled WGS sequence"/>
</dbReference>
<organism evidence="8 9">
    <name type="scientific">Microbacterium album</name>
    <dbReference type="NCBI Taxonomy" id="2053191"/>
    <lineage>
        <taxon>Bacteria</taxon>
        <taxon>Bacillati</taxon>
        <taxon>Actinomycetota</taxon>
        <taxon>Actinomycetes</taxon>
        <taxon>Micrococcales</taxon>
        <taxon>Microbacteriaceae</taxon>
        <taxon>Microbacterium</taxon>
    </lineage>
</organism>
<sequence>MIRHEAVDIVTIGGGMTAAVIAALVLPDTDLEMVSIEQGPAQWTYPDFQHNHDSLKFNNRYAMMQDLSRVSWTWRPDARAPALPMRQYGSFHPGHGLGGAMVHWTALTWRFLPTDFRYRSHHEERYGADRIPDEMTVQDWPVDYDELERHYDAFEWDIGVSGQAGNLGGQILPGGNPFEGPRQRPYPNPPLAPSAFGELFDRAATELGLHPFPTPSGILSRGWTDPYGNVRAGCLYCGFCTRYGCEVGAKSSPITTWLPPALETGRYEVRTGSVVLEIGTDADGLATGVRYVNAKGEEHFQPAEVVISSAYTLENIRNLLLARSDAHPDGIGNDRGMVGRNYTYQLNQTPVRGLWEGRRFNFYMGNGCTIPQIHDFNGDNFDHTDLDFLGGGRMSPSAGQREPVSDVQTALEGFVPRGWGAEWKATLASSWDGIGGISMEAESPAYAGNFCDLDPRFTDHWGRPLLRITFDWRENERNMYRFLTARAEEILRAMEPDRVATTPELAPYRYDEYQSTHATGGAIMGTDPGNSVTNSYGQVWDTPNVFVTGAALFPQNPGANPTGTVGALAYRTAEAIRDRYFRAPRELLA</sequence>
<feature type="domain" description="Glucose-methanol-choline oxidoreductase C-terminal" evidence="7">
    <location>
        <begin position="455"/>
        <end position="569"/>
    </location>
</feature>
<evidence type="ECO:0000259" key="7">
    <source>
        <dbReference type="Pfam" id="PF05199"/>
    </source>
</evidence>
<dbReference type="RefSeq" id="WP_188756645.1">
    <property type="nucleotide sequence ID" value="NZ_BMJY01000013.1"/>
</dbReference>
<dbReference type="AlphaFoldDB" id="A0A917IGX3"/>
<evidence type="ECO:0000313" key="9">
    <source>
        <dbReference type="Proteomes" id="UP000657592"/>
    </source>
</evidence>
<evidence type="ECO:0000256" key="3">
    <source>
        <dbReference type="ARBA" id="ARBA00022827"/>
    </source>
</evidence>
<dbReference type="GO" id="GO:0016614">
    <property type="term" value="F:oxidoreductase activity, acting on CH-OH group of donors"/>
    <property type="evidence" value="ECO:0007669"/>
    <property type="project" value="InterPro"/>
</dbReference>
<reference evidence="8" key="1">
    <citation type="journal article" date="2014" name="Int. J. Syst. Evol. Microbiol.">
        <title>Complete genome sequence of Corynebacterium casei LMG S-19264T (=DSM 44701T), isolated from a smear-ripened cheese.</title>
        <authorList>
            <consortium name="US DOE Joint Genome Institute (JGI-PGF)"/>
            <person name="Walter F."/>
            <person name="Albersmeier A."/>
            <person name="Kalinowski J."/>
            <person name="Ruckert C."/>
        </authorList>
    </citation>
    <scope>NUCLEOTIDE SEQUENCE</scope>
    <source>
        <strain evidence="8">CGMCC 1.15794</strain>
    </source>
</reference>
<reference evidence="8" key="2">
    <citation type="submission" date="2020-09" db="EMBL/GenBank/DDBJ databases">
        <authorList>
            <person name="Sun Q."/>
            <person name="Zhou Y."/>
        </authorList>
    </citation>
    <scope>NUCLEOTIDE SEQUENCE</scope>
    <source>
        <strain evidence="8">CGMCC 1.15794</strain>
    </source>
</reference>
<evidence type="ECO:0000256" key="2">
    <source>
        <dbReference type="ARBA" id="ARBA00022630"/>
    </source>
</evidence>
<accession>A0A917IGX3</accession>
<keyword evidence="5" id="KW-1133">Transmembrane helix</keyword>
<dbReference type="Pfam" id="PF00732">
    <property type="entry name" value="GMC_oxred_N"/>
    <property type="match status" value="1"/>
</dbReference>
<evidence type="ECO:0000256" key="5">
    <source>
        <dbReference type="SAM" id="Phobius"/>
    </source>
</evidence>
<evidence type="ECO:0000256" key="1">
    <source>
        <dbReference type="ARBA" id="ARBA00010790"/>
    </source>
</evidence>
<gene>
    <name evidence="8" type="ORF">GCM10010921_25080</name>
</gene>
<dbReference type="InterPro" id="IPR000172">
    <property type="entry name" value="GMC_OxRdtase_N"/>
</dbReference>
<name>A0A917IGX3_9MICO</name>
<keyword evidence="5" id="KW-0812">Transmembrane</keyword>
<proteinExistence type="inferred from homology"/>
<dbReference type="EMBL" id="BMJY01000013">
    <property type="protein sequence ID" value="GGH47958.1"/>
    <property type="molecule type" value="Genomic_DNA"/>
</dbReference>
<keyword evidence="2" id="KW-0285">Flavoprotein</keyword>
<protein>
    <submittedName>
        <fullName evidence="8">GMC family oxidoreductase</fullName>
    </submittedName>
</protein>
<dbReference type="Gene3D" id="3.50.50.60">
    <property type="entry name" value="FAD/NAD(P)-binding domain"/>
    <property type="match status" value="2"/>
</dbReference>
<dbReference type="InterPro" id="IPR007867">
    <property type="entry name" value="GMC_OxRtase_C"/>
</dbReference>